<proteinExistence type="predicted"/>
<name>A0A0L6VUC9_9BASI</name>
<evidence type="ECO:0000313" key="2">
    <source>
        <dbReference type="EMBL" id="KNZ63815.1"/>
    </source>
</evidence>
<dbReference type="EMBL" id="LAVV01001109">
    <property type="protein sequence ID" value="KNZ63815.1"/>
    <property type="molecule type" value="Genomic_DNA"/>
</dbReference>
<keyword evidence="1" id="KW-0175">Coiled coil</keyword>
<dbReference type="PANTHER" id="PTHR33324:SF2">
    <property type="entry name" value="MYB_SANT-LIKE DNA-BINDING DOMAIN-CONTAINING PROTEIN"/>
    <property type="match status" value="1"/>
</dbReference>
<dbReference type="Proteomes" id="UP000037035">
    <property type="component" value="Unassembled WGS sequence"/>
</dbReference>
<accession>A0A0L6VUC9</accession>
<evidence type="ECO:0000256" key="1">
    <source>
        <dbReference type="SAM" id="Coils"/>
    </source>
</evidence>
<dbReference type="VEuPathDB" id="FungiDB:VP01_1099g5"/>
<protein>
    <submittedName>
        <fullName evidence="2">Uncharacterized protein</fullName>
    </submittedName>
</protein>
<dbReference type="AlphaFoldDB" id="A0A0L6VUC9"/>
<keyword evidence="3" id="KW-1185">Reference proteome</keyword>
<sequence>MAKAGITHRDVKGIQTKIQELQSLYGKACDFLRGSGARILDEVIEVGTTTVPAAITKRCCYWDELPPIMSLQTCTNPPVTRESTDCLVRNLLGSSLVDEEDDLPPPFNPPPTSHPTWLWGGETSRLDQVLSDSFDHRNKCFEARELREAKKMAAEDAQEKKKIKIEEERLKLAKLDAEIKRQNAEMEQIRARIEFMERLKNLGHTIQRGQ</sequence>
<organism evidence="2 3">
    <name type="scientific">Puccinia sorghi</name>
    <dbReference type="NCBI Taxonomy" id="27349"/>
    <lineage>
        <taxon>Eukaryota</taxon>
        <taxon>Fungi</taxon>
        <taxon>Dikarya</taxon>
        <taxon>Basidiomycota</taxon>
        <taxon>Pucciniomycotina</taxon>
        <taxon>Pucciniomycetes</taxon>
        <taxon>Pucciniales</taxon>
        <taxon>Pucciniaceae</taxon>
        <taxon>Puccinia</taxon>
    </lineage>
</organism>
<dbReference type="PANTHER" id="PTHR33324">
    <property type="entry name" value="EXPRESSED PROTEIN"/>
    <property type="match status" value="1"/>
</dbReference>
<feature type="coiled-coil region" evidence="1">
    <location>
        <begin position="146"/>
        <end position="199"/>
    </location>
</feature>
<evidence type="ECO:0000313" key="3">
    <source>
        <dbReference type="Proteomes" id="UP000037035"/>
    </source>
</evidence>
<comment type="caution">
    <text evidence="2">The sequence shown here is derived from an EMBL/GenBank/DDBJ whole genome shotgun (WGS) entry which is preliminary data.</text>
</comment>
<gene>
    <name evidence="2" type="ORF">VP01_1099g5</name>
</gene>
<reference evidence="2 3" key="1">
    <citation type="submission" date="2015-08" db="EMBL/GenBank/DDBJ databases">
        <title>Next Generation Sequencing and Analysis of the Genome of Puccinia sorghi L Schw, the Causal Agent of Maize Common Rust.</title>
        <authorList>
            <person name="Rochi L."/>
            <person name="Burguener G."/>
            <person name="Darino M."/>
            <person name="Turjanski A."/>
            <person name="Kreff E."/>
            <person name="Dieguez M.J."/>
            <person name="Sacco F."/>
        </authorList>
    </citation>
    <scope>NUCLEOTIDE SEQUENCE [LARGE SCALE GENOMIC DNA]</scope>
    <source>
        <strain evidence="2 3">RO10H11247</strain>
    </source>
</reference>